<reference evidence="2 3" key="1">
    <citation type="journal article" date="2016" name="Nat. Commun.">
        <title>Thousands of microbial genomes shed light on interconnected biogeochemical processes in an aquifer system.</title>
        <authorList>
            <person name="Anantharaman K."/>
            <person name="Brown C.T."/>
            <person name="Hug L.A."/>
            <person name="Sharon I."/>
            <person name="Castelle C.J."/>
            <person name="Probst A.J."/>
            <person name="Thomas B.C."/>
            <person name="Singh A."/>
            <person name="Wilkins M.J."/>
            <person name="Karaoz U."/>
            <person name="Brodie E.L."/>
            <person name="Williams K.H."/>
            <person name="Hubbard S.S."/>
            <person name="Banfield J.F."/>
        </authorList>
    </citation>
    <scope>NUCLEOTIDE SEQUENCE [LARGE SCALE GENOMIC DNA]</scope>
</reference>
<dbReference type="AlphaFoldDB" id="A0A1G1WMM8"/>
<sequence length="199" mass="20601">MKGLKRVRLGLAGVLAVALVAIGVFLILLGSGSGTAQAAELPSIAIDIGSSNLHPPNSLLVTHTGTDNVGSVTSDTVNAPLAGQDNGNFFGIPIGATDSQAITFLLATIGTGAVVLATGLYFANDSFRRAATEVGQQLLEYGFAFFLATVAIGKTFEKRRRGMGRVALASFINNGIDWALALMSRSEKKGRVRAYAACA</sequence>
<keyword evidence="1" id="KW-0472">Membrane</keyword>
<feature type="transmembrane region" description="Helical" evidence="1">
    <location>
        <begin position="101"/>
        <end position="123"/>
    </location>
</feature>
<proteinExistence type="predicted"/>
<evidence type="ECO:0000256" key="1">
    <source>
        <dbReference type="SAM" id="Phobius"/>
    </source>
</evidence>
<dbReference type="Proteomes" id="UP000178068">
    <property type="component" value="Unassembled WGS sequence"/>
</dbReference>
<evidence type="ECO:0000313" key="3">
    <source>
        <dbReference type="Proteomes" id="UP000178068"/>
    </source>
</evidence>
<dbReference type="EMBL" id="MHCZ01000045">
    <property type="protein sequence ID" value="OGY28944.1"/>
    <property type="molecule type" value="Genomic_DNA"/>
</dbReference>
<keyword evidence="1" id="KW-1133">Transmembrane helix</keyword>
<name>A0A1G1WMM8_9BACT</name>
<gene>
    <name evidence="2" type="ORF">A3F35_02355</name>
</gene>
<organism evidence="2 3">
    <name type="scientific">Candidatus Woykebacteria bacterium RIFCSPHIGHO2_12_FULL_45_10</name>
    <dbReference type="NCBI Taxonomy" id="1802603"/>
    <lineage>
        <taxon>Bacteria</taxon>
        <taxon>Candidatus Woykeibacteriota</taxon>
    </lineage>
</organism>
<keyword evidence="1" id="KW-0812">Transmembrane</keyword>
<evidence type="ECO:0000313" key="2">
    <source>
        <dbReference type="EMBL" id="OGY28944.1"/>
    </source>
</evidence>
<comment type="caution">
    <text evidence="2">The sequence shown here is derived from an EMBL/GenBank/DDBJ whole genome shotgun (WGS) entry which is preliminary data.</text>
</comment>
<protein>
    <submittedName>
        <fullName evidence="2">Uncharacterized protein</fullName>
    </submittedName>
</protein>
<accession>A0A1G1WMM8</accession>